<evidence type="ECO:0000313" key="20">
    <source>
        <dbReference type="Proteomes" id="UP001209878"/>
    </source>
</evidence>
<dbReference type="HAMAP" id="MF_00505">
    <property type="entry name" value="HSP90"/>
    <property type="match status" value="1"/>
</dbReference>
<comment type="subunit">
    <text evidence="14">Binds to the intracellular domain of tumor necrosis factor type 1 receptor. Binds to RB1. Interacts with SRC. Interacts with SDHA.</text>
</comment>
<feature type="binding site" evidence="18">
    <location>
        <position position="98"/>
    </location>
    <ligand>
        <name>ATP</name>
        <dbReference type="ChEBI" id="CHEBI:30616"/>
    </ligand>
</feature>
<dbReference type="SUPFAM" id="SSF110942">
    <property type="entry name" value="HSP90 C-terminal domain"/>
    <property type="match status" value="1"/>
</dbReference>
<dbReference type="Pfam" id="PF00183">
    <property type="entry name" value="HSP90"/>
    <property type="match status" value="1"/>
</dbReference>
<feature type="binding site" evidence="18">
    <location>
        <begin position="141"/>
        <end position="146"/>
    </location>
    <ligand>
        <name>ATP</name>
        <dbReference type="ChEBI" id="CHEBI:30616"/>
    </ligand>
</feature>
<dbReference type="AlphaFoldDB" id="A0AAD9L4Y0"/>
<dbReference type="GO" id="GO:0051082">
    <property type="term" value="F:unfolded protein binding"/>
    <property type="evidence" value="ECO:0007669"/>
    <property type="project" value="InterPro"/>
</dbReference>
<organism evidence="19 20">
    <name type="scientific">Ridgeia piscesae</name>
    <name type="common">Tubeworm</name>
    <dbReference type="NCBI Taxonomy" id="27915"/>
    <lineage>
        <taxon>Eukaryota</taxon>
        <taxon>Metazoa</taxon>
        <taxon>Spiralia</taxon>
        <taxon>Lophotrochozoa</taxon>
        <taxon>Annelida</taxon>
        <taxon>Polychaeta</taxon>
        <taxon>Sedentaria</taxon>
        <taxon>Canalipalpata</taxon>
        <taxon>Sabellida</taxon>
        <taxon>Siboglinidae</taxon>
        <taxon>Ridgeia</taxon>
    </lineage>
</organism>
<evidence type="ECO:0000256" key="12">
    <source>
        <dbReference type="ARBA" id="ARBA00023186"/>
    </source>
</evidence>
<dbReference type="Gene3D" id="3.30.230.80">
    <property type="match status" value="1"/>
</dbReference>
<reference evidence="19" key="1">
    <citation type="journal article" date="2023" name="Mol. Biol. Evol.">
        <title>Third-Generation Sequencing Reveals the Adaptive Role of the Epigenome in Three Deep-Sea Polychaetes.</title>
        <authorList>
            <person name="Perez M."/>
            <person name="Aroh O."/>
            <person name="Sun Y."/>
            <person name="Lan Y."/>
            <person name="Juniper S.K."/>
            <person name="Young C.R."/>
            <person name="Angers B."/>
            <person name="Qian P.Y."/>
        </authorList>
    </citation>
    <scope>NUCLEOTIDE SEQUENCE</scope>
    <source>
        <strain evidence="19">R07B-5</strain>
    </source>
</reference>
<name>A0AAD9L4Y0_RIDPI</name>
<dbReference type="Proteomes" id="UP001209878">
    <property type="component" value="Unassembled WGS sequence"/>
</dbReference>
<proteinExistence type="inferred from homology"/>
<evidence type="ECO:0000256" key="13">
    <source>
        <dbReference type="ARBA" id="ARBA00057498"/>
    </source>
</evidence>
<evidence type="ECO:0000256" key="7">
    <source>
        <dbReference type="ARBA" id="ARBA00022840"/>
    </source>
</evidence>
<feature type="binding site" evidence="18">
    <location>
        <begin position="118"/>
        <end position="119"/>
    </location>
    <ligand>
        <name>ATP</name>
        <dbReference type="ChEBI" id="CHEBI:30616"/>
    </ligand>
</feature>
<dbReference type="Gene3D" id="3.40.50.11260">
    <property type="match status" value="1"/>
</dbReference>
<evidence type="ECO:0000256" key="17">
    <source>
        <dbReference type="ARBA" id="ARBA00080766"/>
    </source>
</evidence>
<dbReference type="EMBL" id="JAODUO010000330">
    <property type="protein sequence ID" value="KAK2182960.1"/>
    <property type="molecule type" value="Genomic_DNA"/>
</dbReference>
<evidence type="ECO:0000256" key="3">
    <source>
        <dbReference type="ARBA" id="ARBA00008239"/>
    </source>
</evidence>
<evidence type="ECO:0000313" key="19">
    <source>
        <dbReference type="EMBL" id="KAK2182960.1"/>
    </source>
</evidence>
<dbReference type="SUPFAM" id="SSF55874">
    <property type="entry name" value="ATPase domain of HSP90 chaperone/DNA topoisomerase II/histidine kinase"/>
    <property type="match status" value="1"/>
</dbReference>
<keyword evidence="11" id="KW-0472">Membrane</keyword>
<feature type="binding site" evidence="18">
    <location>
        <position position="117"/>
    </location>
    <ligand>
        <name>ATP</name>
        <dbReference type="ChEBI" id="CHEBI:30616"/>
    </ligand>
</feature>
<dbReference type="GO" id="GO:0140662">
    <property type="term" value="F:ATP-dependent protein folding chaperone"/>
    <property type="evidence" value="ECO:0007669"/>
    <property type="project" value="InterPro"/>
</dbReference>
<dbReference type="GO" id="GO:0005759">
    <property type="term" value="C:mitochondrial matrix"/>
    <property type="evidence" value="ECO:0007669"/>
    <property type="project" value="UniProtKB-SubCell"/>
</dbReference>
<dbReference type="InterPro" id="IPR001404">
    <property type="entry name" value="Hsp90_fam"/>
</dbReference>
<dbReference type="FunFam" id="3.40.50.11260:FF:000004">
    <property type="entry name" value="Heat shock protein 75 mitochondrial"/>
    <property type="match status" value="1"/>
</dbReference>
<dbReference type="PIRSF" id="PIRSF002583">
    <property type="entry name" value="Hsp90"/>
    <property type="match status" value="1"/>
</dbReference>
<dbReference type="GO" id="GO:0005524">
    <property type="term" value="F:ATP binding"/>
    <property type="evidence" value="ECO:0007669"/>
    <property type="project" value="UniProtKB-KW"/>
</dbReference>
<evidence type="ECO:0000256" key="15">
    <source>
        <dbReference type="ARBA" id="ARBA00073018"/>
    </source>
</evidence>
<dbReference type="SUPFAM" id="SSF54211">
    <property type="entry name" value="Ribosomal protein S5 domain 2-like"/>
    <property type="match status" value="1"/>
</dbReference>
<evidence type="ECO:0000256" key="18">
    <source>
        <dbReference type="PIRSR" id="PIRSR002583-1"/>
    </source>
</evidence>
<evidence type="ECO:0000256" key="6">
    <source>
        <dbReference type="ARBA" id="ARBA00022792"/>
    </source>
</evidence>
<feature type="binding site" evidence="18">
    <location>
        <position position="50"/>
    </location>
    <ligand>
        <name>ATP</name>
        <dbReference type="ChEBI" id="CHEBI:30616"/>
    </ligand>
</feature>
<feature type="binding site" evidence="18">
    <location>
        <position position="192"/>
    </location>
    <ligand>
        <name>ATP</name>
        <dbReference type="ChEBI" id="CHEBI:30616"/>
    </ligand>
</feature>
<comment type="subcellular location">
    <subcellularLocation>
        <location evidence="1">Mitochondrion inner membrane</location>
    </subcellularLocation>
    <subcellularLocation>
        <location evidence="2">Mitochondrion matrix</location>
    </subcellularLocation>
</comment>
<keyword evidence="9" id="KW-0007">Acetylation</keyword>
<sequence>MSRQITLFQTYFCLVLTGASDKHEFQAETRKLLDIVARSLYSDKEVFIRELISNCSDSLEKLRYLQMSTSELSDTDKDTPLEIHIAVDEEKKTFTIQDTGVGMTKEELISNLGTIAKSGSTDFLQQLGENEGAVNKNIIGQFGVGFYSTFMVSEKVDVYTRSSKPDSIGYSWHSDGLGTYNISEAEGVERGTKITLHLKGDCYDFAKEDIIKDVIKKYSNFVGVPIYLNGKKVNVIQALWTADSRDITEDMHEEFYRFISNSFDKPRYNLHYKADAPLNIRALFYVPEYKPTLFDMSRETDVAVTLYSRKVMIIAKANHILPRWLRFVKGVVDSEDIPLNLSRELLQDSALIRKLRWVLTNRLLKFFLERAKKDPAKYLKFYEDYGLFFREGIVTTPEQEMREEIAKLLRFESSALQPGEMMGLDDYVSRMKAGSREIYYLSAPSRQLAETSPYMEAMRQQDVDVLFCYEPYDELVLMNLAQFDRKNLKSIENEVTNEAPASTKTQPELDAEPVEKLTKDEGEDLMGWLAVTLGNKISKTKVTDRLKSHPCIITVAEMGAARHFLKTTLAGKSEEEKYRILQPTLEINLSHPIIRKLNSLKNSDPTLAKLVADQVYDNALIAAGLVDDPRTMLARLNELLTRALEKH</sequence>
<keyword evidence="7 18" id="KW-0067">ATP-binding</keyword>
<dbReference type="FunFam" id="3.30.565.10:FF:000021">
    <property type="entry name" value="Heat shock protein 75 kDa, mitochondrial"/>
    <property type="match status" value="1"/>
</dbReference>
<evidence type="ECO:0000256" key="14">
    <source>
        <dbReference type="ARBA" id="ARBA00066161"/>
    </source>
</evidence>
<evidence type="ECO:0000256" key="10">
    <source>
        <dbReference type="ARBA" id="ARBA00023128"/>
    </source>
</evidence>
<dbReference type="FunFam" id="1.20.120.790:FF:000004">
    <property type="entry name" value="Heat shock protein 75 kDa"/>
    <property type="match status" value="1"/>
</dbReference>
<dbReference type="InterPro" id="IPR020568">
    <property type="entry name" value="Ribosomal_Su5_D2-typ_SF"/>
</dbReference>
<feature type="binding site" evidence="18">
    <location>
        <position position="54"/>
    </location>
    <ligand>
        <name>ATP</name>
        <dbReference type="ChEBI" id="CHEBI:30616"/>
    </ligand>
</feature>
<feature type="binding site" evidence="18">
    <location>
        <position position="103"/>
    </location>
    <ligand>
        <name>ATP</name>
        <dbReference type="ChEBI" id="CHEBI:30616"/>
    </ligand>
</feature>
<dbReference type="FunFam" id="3.30.230.80:FF:000004">
    <property type="entry name" value="Heat shock protein 75 kDa"/>
    <property type="match status" value="1"/>
</dbReference>
<keyword evidence="8" id="KW-0809">Transit peptide</keyword>
<comment type="function">
    <text evidence="13">Chaperone that expresses an ATPase activity. Involved in maintaining mitochondrial function and polarization, downstream of PINK1 and mitochondrial complex I. Is a negative regulator of mitochondrial respiration able to modulate the balance between oxidative phosphorylation and aerobic glycolysis. The impact of TRAP1 on mitochondrial respiration is probably mediated by modulation of mitochondrial SRC and inhibition of SDHA.</text>
</comment>
<comment type="caution">
    <text evidence="19">The sequence shown here is derived from an EMBL/GenBank/DDBJ whole genome shotgun (WGS) entry which is preliminary data.</text>
</comment>
<keyword evidence="5 18" id="KW-0547">Nucleotide-binding</keyword>
<dbReference type="Gene3D" id="3.30.565.10">
    <property type="entry name" value="Histidine kinase-like ATPase, C-terminal domain"/>
    <property type="match status" value="1"/>
</dbReference>
<dbReference type="Pfam" id="PF13589">
    <property type="entry name" value="HATPase_c_3"/>
    <property type="match status" value="1"/>
</dbReference>
<keyword evidence="20" id="KW-1185">Reference proteome</keyword>
<evidence type="ECO:0000256" key="9">
    <source>
        <dbReference type="ARBA" id="ARBA00022990"/>
    </source>
</evidence>
<dbReference type="NCBIfam" id="NF003555">
    <property type="entry name" value="PRK05218.1"/>
    <property type="match status" value="1"/>
</dbReference>
<evidence type="ECO:0000256" key="4">
    <source>
        <dbReference type="ARBA" id="ARBA00022553"/>
    </source>
</evidence>
<dbReference type="PRINTS" id="PR00775">
    <property type="entry name" value="HEATSHOCK90"/>
</dbReference>
<gene>
    <name evidence="19" type="ORF">NP493_330g04015</name>
</gene>
<dbReference type="GO" id="GO:0019901">
    <property type="term" value="F:protein kinase binding"/>
    <property type="evidence" value="ECO:0007669"/>
    <property type="project" value="UniProtKB-ARBA"/>
</dbReference>
<keyword evidence="4" id="KW-0597">Phosphoprotein</keyword>
<dbReference type="PANTHER" id="PTHR11528">
    <property type="entry name" value="HEAT SHOCK PROTEIN 90 FAMILY MEMBER"/>
    <property type="match status" value="1"/>
</dbReference>
<feature type="binding site" evidence="18">
    <location>
        <position position="343"/>
    </location>
    <ligand>
        <name>ATP</name>
        <dbReference type="ChEBI" id="CHEBI:30616"/>
    </ligand>
</feature>
<dbReference type="GO" id="GO:0016887">
    <property type="term" value="F:ATP hydrolysis activity"/>
    <property type="evidence" value="ECO:0007669"/>
    <property type="project" value="InterPro"/>
</dbReference>
<evidence type="ECO:0000256" key="16">
    <source>
        <dbReference type="ARBA" id="ARBA00076190"/>
    </source>
</evidence>
<evidence type="ECO:0000256" key="5">
    <source>
        <dbReference type="ARBA" id="ARBA00022741"/>
    </source>
</evidence>
<dbReference type="InterPro" id="IPR020575">
    <property type="entry name" value="Hsp90_N"/>
</dbReference>
<keyword evidence="10" id="KW-0496">Mitochondrion</keyword>
<comment type="similarity">
    <text evidence="3">Belongs to the heat shock protein 90 family.</text>
</comment>
<feature type="binding site" evidence="18">
    <location>
        <position position="111"/>
    </location>
    <ligand>
        <name>ATP</name>
        <dbReference type="ChEBI" id="CHEBI:30616"/>
    </ligand>
</feature>
<evidence type="ECO:0000256" key="1">
    <source>
        <dbReference type="ARBA" id="ARBA00004273"/>
    </source>
</evidence>
<protein>
    <recommendedName>
        <fullName evidence="15">Heat shock protein 75 kDa, mitochondrial</fullName>
    </recommendedName>
    <alternativeName>
        <fullName evidence="17">TNFR-associated protein 1</fullName>
    </alternativeName>
    <alternativeName>
        <fullName evidence="16">Tumor necrosis factor type 1 receptor-associated protein</fullName>
    </alternativeName>
</protein>
<dbReference type="GO" id="GO:0005743">
    <property type="term" value="C:mitochondrial inner membrane"/>
    <property type="evidence" value="ECO:0007669"/>
    <property type="project" value="UniProtKB-SubCell"/>
</dbReference>
<evidence type="ECO:0000256" key="11">
    <source>
        <dbReference type="ARBA" id="ARBA00023136"/>
    </source>
</evidence>
<dbReference type="CDD" id="cd16927">
    <property type="entry name" value="HATPase_Hsp90-like"/>
    <property type="match status" value="1"/>
</dbReference>
<dbReference type="InterPro" id="IPR036890">
    <property type="entry name" value="HATPase_C_sf"/>
</dbReference>
<keyword evidence="6" id="KW-0999">Mitochondrion inner membrane</keyword>
<accession>A0AAD9L4Y0</accession>
<evidence type="ECO:0000256" key="2">
    <source>
        <dbReference type="ARBA" id="ARBA00004305"/>
    </source>
</evidence>
<dbReference type="InterPro" id="IPR037196">
    <property type="entry name" value="HSP90_C"/>
</dbReference>
<evidence type="ECO:0000256" key="8">
    <source>
        <dbReference type="ARBA" id="ARBA00022946"/>
    </source>
</evidence>
<dbReference type="Gene3D" id="1.20.120.790">
    <property type="entry name" value="Heat shock protein 90, C-terminal domain"/>
    <property type="match status" value="1"/>
</dbReference>
<keyword evidence="12" id="KW-0143">Chaperone</keyword>